<evidence type="ECO:0000313" key="2">
    <source>
        <dbReference type="EMBL" id="KAH3704728.1"/>
    </source>
</evidence>
<evidence type="ECO:0000313" key="3">
    <source>
        <dbReference type="Proteomes" id="UP000828390"/>
    </source>
</evidence>
<dbReference type="EMBL" id="JAIWYP010000015">
    <property type="protein sequence ID" value="KAH3704728.1"/>
    <property type="molecule type" value="Genomic_DNA"/>
</dbReference>
<dbReference type="Proteomes" id="UP000828390">
    <property type="component" value="Unassembled WGS sequence"/>
</dbReference>
<gene>
    <name evidence="2" type="ORF">DPMN_079790</name>
</gene>
<dbReference type="AlphaFoldDB" id="A0A9D3YV45"/>
<organism evidence="2 3">
    <name type="scientific">Dreissena polymorpha</name>
    <name type="common">Zebra mussel</name>
    <name type="synonym">Mytilus polymorpha</name>
    <dbReference type="NCBI Taxonomy" id="45954"/>
    <lineage>
        <taxon>Eukaryota</taxon>
        <taxon>Metazoa</taxon>
        <taxon>Spiralia</taxon>
        <taxon>Lophotrochozoa</taxon>
        <taxon>Mollusca</taxon>
        <taxon>Bivalvia</taxon>
        <taxon>Autobranchia</taxon>
        <taxon>Heteroconchia</taxon>
        <taxon>Euheterodonta</taxon>
        <taxon>Imparidentia</taxon>
        <taxon>Neoheterodontei</taxon>
        <taxon>Myida</taxon>
        <taxon>Dreissenoidea</taxon>
        <taxon>Dreissenidae</taxon>
        <taxon>Dreissena</taxon>
    </lineage>
</organism>
<evidence type="ECO:0000256" key="1">
    <source>
        <dbReference type="SAM" id="MobiDB-lite"/>
    </source>
</evidence>
<reference evidence="2" key="2">
    <citation type="submission" date="2020-11" db="EMBL/GenBank/DDBJ databases">
        <authorList>
            <person name="McCartney M.A."/>
            <person name="Auch B."/>
            <person name="Kono T."/>
            <person name="Mallez S."/>
            <person name="Becker A."/>
            <person name="Gohl D.M."/>
            <person name="Silverstein K.A.T."/>
            <person name="Koren S."/>
            <person name="Bechman K.B."/>
            <person name="Herman A."/>
            <person name="Abrahante J.E."/>
            <person name="Garbe J."/>
        </authorList>
    </citation>
    <scope>NUCLEOTIDE SEQUENCE</scope>
    <source>
        <strain evidence="2">Duluth1</strain>
        <tissue evidence="2">Whole animal</tissue>
    </source>
</reference>
<proteinExistence type="predicted"/>
<sequence>MRKIDTPSTLHEIFYIIIFLTIRDEPPVDPNQREIEREREREREREERERERESERERERDRRESYDIET</sequence>
<keyword evidence="3" id="KW-1185">Reference proteome</keyword>
<reference evidence="2" key="1">
    <citation type="journal article" date="2019" name="bioRxiv">
        <title>The Genome of the Zebra Mussel, Dreissena polymorpha: A Resource for Invasive Species Research.</title>
        <authorList>
            <person name="McCartney M.A."/>
            <person name="Auch B."/>
            <person name="Kono T."/>
            <person name="Mallez S."/>
            <person name="Zhang Y."/>
            <person name="Obille A."/>
            <person name="Becker A."/>
            <person name="Abrahante J.E."/>
            <person name="Garbe J."/>
            <person name="Badalamenti J.P."/>
            <person name="Herman A."/>
            <person name="Mangelson H."/>
            <person name="Liachko I."/>
            <person name="Sullivan S."/>
            <person name="Sone E.D."/>
            <person name="Koren S."/>
            <person name="Silverstein K.A.T."/>
            <person name="Beckman K.B."/>
            <person name="Gohl D.M."/>
        </authorList>
    </citation>
    <scope>NUCLEOTIDE SEQUENCE</scope>
    <source>
        <strain evidence="2">Duluth1</strain>
        <tissue evidence="2">Whole animal</tissue>
    </source>
</reference>
<comment type="caution">
    <text evidence="2">The sequence shown here is derived from an EMBL/GenBank/DDBJ whole genome shotgun (WGS) entry which is preliminary data.</text>
</comment>
<accession>A0A9D3YV45</accession>
<name>A0A9D3YV45_DREPO</name>
<protein>
    <submittedName>
        <fullName evidence="2">Uncharacterized protein</fullName>
    </submittedName>
</protein>
<feature type="region of interest" description="Disordered" evidence="1">
    <location>
        <begin position="25"/>
        <end position="70"/>
    </location>
</feature>